<dbReference type="Proteomes" id="UP000005408">
    <property type="component" value="Unassembled WGS sequence"/>
</dbReference>
<keyword evidence="2" id="KW-0964">Secreted</keyword>
<dbReference type="PRINTS" id="PR00007">
    <property type="entry name" value="COMPLEMNTC1Q"/>
</dbReference>
<evidence type="ECO:0000313" key="4">
    <source>
        <dbReference type="EnsemblMetazoa" id="G17958.2:cds"/>
    </source>
</evidence>
<dbReference type="EnsemblMetazoa" id="G17958.2">
    <property type="protein sequence ID" value="G17958.2:cds"/>
    <property type="gene ID" value="G17958"/>
</dbReference>
<sequence>MNMSKSNCENSRNHAFSAGISSGKSVWTGDTLVFPVIIYSEGTGYNPSTGIFTAPTAGTYVFYISVQSAMHKYIYFDIVLNGSAKVRALAWYNSGNSIAIHQTGTNLVILHLQTGDSVKVRAMATFGSGDSIYIHQTGTNLVNLHLQTGDSVLVKRGDGTGYYSDAHHITMFSGFKLY</sequence>
<dbReference type="Pfam" id="PF00386">
    <property type="entry name" value="C1q"/>
    <property type="match status" value="1"/>
</dbReference>
<dbReference type="InterPro" id="IPR008983">
    <property type="entry name" value="Tumour_necrosis_fac-like_dom"/>
</dbReference>
<proteinExistence type="predicted"/>
<evidence type="ECO:0000313" key="5">
    <source>
        <dbReference type="Proteomes" id="UP000005408"/>
    </source>
</evidence>
<dbReference type="GO" id="GO:0005581">
    <property type="term" value="C:collagen trimer"/>
    <property type="evidence" value="ECO:0007669"/>
    <property type="project" value="UniProtKB-KW"/>
</dbReference>
<protein>
    <recommendedName>
        <fullName evidence="3">C1q domain-containing protein</fullName>
    </recommendedName>
</protein>
<evidence type="ECO:0000259" key="3">
    <source>
        <dbReference type="PROSITE" id="PS50871"/>
    </source>
</evidence>
<evidence type="ECO:0000256" key="1">
    <source>
        <dbReference type="ARBA" id="ARBA00004613"/>
    </source>
</evidence>
<reference evidence="4" key="1">
    <citation type="submission" date="2022-08" db="UniProtKB">
        <authorList>
            <consortium name="EnsemblMetazoa"/>
        </authorList>
    </citation>
    <scope>IDENTIFICATION</scope>
    <source>
        <strain evidence="4">05x7-T-G4-1.051#20</strain>
    </source>
</reference>
<dbReference type="PROSITE" id="PS50871">
    <property type="entry name" value="C1Q"/>
    <property type="match status" value="1"/>
</dbReference>
<comment type="subcellular location">
    <subcellularLocation>
        <location evidence="1">Secreted</location>
    </subcellularLocation>
</comment>
<keyword evidence="5" id="KW-1185">Reference proteome</keyword>
<organism evidence="4 5">
    <name type="scientific">Magallana gigas</name>
    <name type="common">Pacific oyster</name>
    <name type="synonym">Crassostrea gigas</name>
    <dbReference type="NCBI Taxonomy" id="29159"/>
    <lineage>
        <taxon>Eukaryota</taxon>
        <taxon>Metazoa</taxon>
        <taxon>Spiralia</taxon>
        <taxon>Lophotrochozoa</taxon>
        <taxon>Mollusca</taxon>
        <taxon>Bivalvia</taxon>
        <taxon>Autobranchia</taxon>
        <taxon>Pteriomorphia</taxon>
        <taxon>Ostreida</taxon>
        <taxon>Ostreoidea</taxon>
        <taxon>Ostreidae</taxon>
        <taxon>Magallana</taxon>
    </lineage>
</organism>
<dbReference type="AlphaFoldDB" id="A0A8W8JE38"/>
<dbReference type="SMART" id="SM00110">
    <property type="entry name" value="C1Q"/>
    <property type="match status" value="1"/>
</dbReference>
<dbReference type="SUPFAM" id="SSF49842">
    <property type="entry name" value="TNF-like"/>
    <property type="match status" value="2"/>
</dbReference>
<dbReference type="InterPro" id="IPR001073">
    <property type="entry name" value="C1q_dom"/>
</dbReference>
<name>A0A8W8JE38_MAGGI</name>
<dbReference type="PANTHER" id="PTHR15427:SF33">
    <property type="entry name" value="COLLAGEN IV NC1 DOMAIN-CONTAINING PROTEIN"/>
    <property type="match status" value="1"/>
</dbReference>
<dbReference type="Gene3D" id="2.60.120.40">
    <property type="match status" value="2"/>
</dbReference>
<evidence type="ECO:0000256" key="2">
    <source>
        <dbReference type="ARBA" id="ARBA00022525"/>
    </source>
</evidence>
<dbReference type="PANTHER" id="PTHR15427">
    <property type="entry name" value="EMILIN ELASTIN MICROFIBRIL INTERFACE-LOCATED PROTEIN ELASTIN MICROFIBRIL INTERFACER"/>
    <property type="match status" value="1"/>
</dbReference>
<dbReference type="InterPro" id="IPR050392">
    <property type="entry name" value="Collagen/C1q_domain"/>
</dbReference>
<feature type="domain" description="C1q" evidence="3">
    <location>
        <begin position="9"/>
        <end position="178"/>
    </location>
</feature>
<accession>A0A8W8JE38</accession>